<gene>
    <name evidence="1" type="ORF">MSUIS_05000</name>
</gene>
<proteinExistence type="predicted"/>
<evidence type="ECO:0000313" key="2">
    <source>
        <dbReference type="Proteomes" id="UP000008645"/>
    </source>
</evidence>
<accession>F0V1R2</accession>
<dbReference type="RefSeq" id="WP_013609196.1">
    <property type="nucleotide sequence ID" value="NC_015153.1"/>
</dbReference>
<dbReference type="AlphaFoldDB" id="F0V1R2"/>
<dbReference type="HOGENOM" id="CLU_053830_0_0_14"/>
<evidence type="ECO:0000313" key="1">
    <source>
        <dbReference type="EMBL" id="CBZ40593.1"/>
    </source>
</evidence>
<dbReference type="Proteomes" id="UP000008645">
    <property type="component" value="Chromosome"/>
</dbReference>
<dbReference type="KEGG" id="msk:MSUIS_05000"/>
<protein>
    <submittedName>
        <fullName evidence="1">Uncharacterized protein</fullName>
    </submittedName>
</protein>
<organism evidence="1 2">
    <name type="scientific">Mycoplasma suis (strain KI_3806)</name>
    <dbReference type="NCBI Taxonomy" id="708248"/>
    <lineage>
        <taxon>Bacteria</taxon>
        <taxon>Bacillati</taxon>
        <taxon>Mycoplasmatota</taxon>
        <taxon>Mollicutes</taxon>
        <taxon>Mycoplasmataceae</taxon>
        <taxon>Mycoplasma</taxon>
    </lineage>
</organism>
<dbReference type="EMBL" id="FQ790233">
    <property type="protein sequence ID" value="CBZ40593.1"/>
    <property type="molecule type" value="Genomic_DNA"/>
</dbReference>
<sequence>MNKENTSSNIYKDHFFEWKYLSEGATEDIFLVSTEDSLIRIPAGNHGQKKRRMSDGLLIDRHNTWFGPRKLAHEKEEINKQVLSNFEKVKRLFTLFKASDGNEFLSLGKWWNEQSEEKQCEMLEIFAECEDIKNALAGGKVGKSVDIKKGLQISPEKLVELSKKEFKAPKLSDILGRKKFINLPELGEVGKLAGGEVDKWTKEYIDDSYLEEEEKGGVNLFSLLEKLTKGEHSFKKCSKDEPTKFYEECKKEVITWLKNNETLKGKAKLETPKVVGVVKGGTIENNKEFRVSVGTVKNKTSDVKKWVWEGQQDSTEQALEYNKAFNDFGRKDGIIDVKCKRFDKDGWFWSIVYTGDKEGCEYAWKQIFRGDVDDKRLCLFEIPEGKSYVREYQLTFMKIAYWWNNNKFWTRCSTYGL</sequence>
<name>F0V1R2_MYCS3</name>
<reference evidence="1 2" key="1">
    <citation type="journal article" date="2011" name="J. Bacteriol.">
        <title>Complete genome sequence of the hemotrophic Mycoplasma suis strain KI3806.</title>
        <authorList>
            <person name="Oehlerking J."/>
            <person name="Kube M."/>
            <person name="Felder K.M."/>
            <person name="Matter D."/>
            <person name="Wittenbrink M.M."/>
            <person name="Schwarzenbach S."/>
            <person name="Kramer M.M."/>
            <person name="Hoelzle K."/>
            <person name="Hoelzle L.E."/>
        </authorList>
    </citation>
    <scope>NUCLEOTIDE SEQUENCE [LARGE SCALE GENOMIC DNA]</scope>
    <source>
        <strain evidence="2">KI_3806</strain>
    </source>
</reference>
<dbReference type="OrthoDB" id="401169at2"/>